<dbReference type="SMART" id="SM00052">
    <property type="entry name" value="EAL"/>
    <property type="match status" value="1"/>
</dbReference>
<dbReference type="PROSITE" id="PS50887">
    <property type="entry name" value="GGDEF"/>
    <property type="match status" value="1"/>
</dbReference>
<dbReference type="AlphaFoldDB" id="A0A840YUI9"/>
<dbReference type="EMBL" id="JACIJI010000001">
    <property type="protein sequence ID" value="MBB5717293.1"/>
    <property type="molecule type" value="Genomic_DNA"/>
</dbReference>
<dbReference type="InterPro" id="IPR052155">
    <property type="entry name" value="Biofilm_reg_signaling"/>
</dbReference>
<evidence type="ECO:0000259" key="1">
    <source>
        <dbReference type="PROSITE" id="PS50883"/>
    </source>
</evidence>
<dbReference type="RefSeq" id="WP_184001083.1">
    <property type="nucleotide sequence ID" value="NZ_BAABIF010000004.1"/>
</dbReference>
<dbReference type="SMART" id="SM00267">
    <property type="entry name" value="GGDEF"/>
    <property type="match status" value="1"/>
</dbReference>
<dbReference type="Gene3D" id="3.20.20.450">
    <property type="entry name" value="EAL domain"/>
    <property type="match status" value="1"/>
</dbReference>
<keyword evidence="4" id="KW-1185">Reference proteome</keyword>
<evidence type="ECO:0000313" key="3">
    <source>
        <dbReference type="EMBL" id="MBB5717293.1"/>
    </source>
</evidence>
<dbReference type="InterPro" id="IPR001633">
    <property type="entry name" value="EAL_dom"/>
</dbReference>
<dbReference type="Pfam" id="PF00563">
    <property type="entry name" value="EAL"/>
    <property type="match status" value="1"/>
</dbReference>
<accession>A0A840YUI9</accession>
<feature type="domain" description="EAL" evidence="1">
    <location>
        <begin position="296"/>
        <end position="548"/>
    </location>
</feature>
<comment type="caution">
    <text evidence="3">The sequence shown here is derived from an EMBL/GenBank/DDBJ whole genome shotgun (WGS) entry which is preliminary data.</text>
</comment>
<dbReference type="Gene3D" id="3.30.70.270">
    <property type="match status" value="1"/>
</dbReference>
<sequence>MERFSLTGRAVVFALCAGAVAFILALFATAHGDWTADHAIHALIPAIVCAALCWASAERVLSATASALDAAILRLAEAAQGDLQRPIPQSVQEQVPLLADAMRKLFRQLHSNMEDIERLALFDPVTGLSNRVHLRRRCERVLSRMGDDDIAALFFIDLDRFKQVNDTLGHAVGDALLAMVADRLRSVATRAGGDGEAIIGRLSGDEFMMFLSQVSWQEQPDEAARAILAALSEPFLISGQNISIGASIGIAMSPDHGRTLSDLMRAADAAMYEAKSTGGGQVASFSQAMADEVERRSAVERDLRMAVAHRQFALVFQPQVNARTGDIVAAEALLRWRHPRGLRMPSGFLQRAEETGLIVDIGNWVIADVADTLHRWAEQGVEQRLAINISRRQLAHAPFFHSLRESLLDAGAPVSMLELEFTETVLMQCGPEALRAIGWLREDGARIAIDNFGTGYSNLSRLRSMPIDRIKMHSSLTMHVATNADARAITQAVIGLIHGMGCEAIAEGVETDAQTEVLRVIGCDTLQGYAIARPMAEEAFLNWSQREGRISA</sequence>
<protein>
    <submittedName>
        <fullName evidence="3">Diguanylate cyclase (GGDEF)-like protein</fullName>
    </submittedName>
</protein>
<evidence type="ECO:0000313" key="4">
    <source>
        <dbReference type="Proteomes" id="UP000554342"/>
    </source>
</evidence>
<dbReference type="InterPro" id="IPR000160">
    <property type="entry name" value="GGDEF_dom"/>
</dbReference>
<reference evidence="3 4" key="1">
    <citation type="submission" date="2020-08" db="EMBL/GenBank/DDBJ databases">
        <title>Genomic Encyclopedia of Type Strains, Phase IV (KMG-IV): sequencing the most valuable type-strain genomes for metagenomic binning, comparative biology and taxonomic classification.</title>
        <authorList>
            <person name="Goeker M."/>
        </authorList>
    </citation>
    <scope>NUCLEOTIDE SEQUENCE [LARGE SCALE GENOMIC DNA]</scope>
    <source>
        <strain evidence="3 4">DSM 27203</strain>
    </source>
</reference>
<dbReference type="CDD" id="cd01948">
    <property type="entry name" value="EAL"/>
    <property type="match status" value="1"/>
</dbReference>
<evidence type="ECO:0000259" key="2">
    <source>
        <dbReference type="PROSITE" id="PS50887"/>
    </source>
</evidence>
<proteinExistence type="predicted"/>
<organism evidence="3 4">
    <name type="scientific">Stakelama sediminis</name>
    <dbReference type="NCBI Taxonomy" id="463200"/>
    <lineage>
        <taxon>Bacteria</taxon>
        <taxon>Pseudomonadati</taxon>
        <taxon>Pseudomonadota</taxon>
        <taxon>Alphaproteobacteria</taxon>
        <taxon>Sphingomonadales</taxon>
        <taxon>Sphingomonadaceae</taxon>
        <taxon>Stakelama</taxon>
    </lineage>
</organism>
<dbReference type="PROSITE" id="PS50883">
    <property type="entry name" value="EAL"/>
    <property type="match status" value="1"/>
</dbReference>
<dbReference type="InterPro" id="IPR043128">
    <property type="entry name" value="Rev_trsase/Diguanyl_cyclase"/>
</dbReference>
<feature type="domain" description="GGDEF" evidence="2">
    <location>
        <begin position="149"/>
        <end position="287"/>
    </location>
</feature>
<dbReference type="Proteomes" id="UP000554342">
    <property type="component" value="Unassembled WGS sequence"/>
</dbReference>
<dbReference type="InterPro" id="IPR029787">
    <property type="entry name" value="Nucleotide_cyclase"/>
</dbReference>
<dbReference type="PANTHER" id="PTHR44757">
    <property type="entry name" value="DIGUANYLATE CYCLASE DGCP"/>
    <property type="match status" value="1"/>
</dbReference>
<gene>
    <name evidence="3" type="ORF">FHR23_000200</name>
</gene>
<dbReference type="Pfam" id="PF00990">
    <property type="entry name" value="GGDEF"/>
    <property type="match status" value="1"/>
</dbReference>
<dbReference type="NCBIfam" id="TIGR00254">
    <property type="entry name" value="GGDEF"/>
    <property type="match status" value="1"/>
</dbReference>
<name>A0A840YUI9_9SPHN</name>
<dbReference type="CDD" id="cd01949">
    <property type="entry name" value="GGDEF"/>
    <property type="match status" value="1"/>
</dbReference>
<dbReference type="PANTHER" id="PTHR44757:SF2">
    <property type="entry name" value="BIOFILM ARCHITECTURE MAINTENANCE PROTEIN MBAA"/>
    <property type="match status" value="1"/>
</dbReference>
<dbReference type="InterPro" id="IPR035919">
    <property type="entry name" value="EAL_sf"/>
</dbReference>
<dbReference type="SUPFAM" id="SSF141868">
    <property type="entry name" value="EAL domain-like"/>
    <property type="match status" value="1"/>
</dbReference>
<dbReference type="SUPFAM" id="SSF55073">
    <property type="entry name" value="Nucleotide cyclase"/>
    <property type="match status" value="1"/>
</dbReference>